<proteinExistence type="inferred from homology"/>
<name>A0ABU9T851_9HYPH</name>
<feature type="active site" description="Proton acceptor" evidence="9 10">
    <location>
        <position position="67"/>
    </location>
</feature>
<dbReference type="InterPro" id="IPR036895">
    <property type="entry name" value="Uracil-DNA_glycosylase-like_sf"/>
</dbReference>
<evidence type="ECO:0000256" key="6">
    <source>
        <dbReference type="ARBA" id="ARBA00022763"/>
    </source>
</evidence>
<evidence type="ECO:0000256" key="4">
    <source>
        <dbReference type="ARBA" id="ARBA00012030"/>
    </source>
</evidence>
<evidence type="ECO:0000256" key="8">
    <source>
        <dbReference type="ARBA" id="ARBA00023204"/>
    </source>
</evidence>
<keyword evidence="13" id="KW-0326">Glycosidase</keyword>
<feature type="domain" description="Uracil-DNA glycosylase-like" evidence="12">
    <location>
        <begin position="52"/>
        <end position="212"/>
    </location>
</feature>
<dbReference type="PROSITE" id="PS00130">
    <property type="entry name" value="U_DNA_GLYCOSYLASE"/>
    <property type="match status" value="1"/>
</dbReference>
<dbReference type="EC" id="3.2.2.27" evidence="4 9"/>
<reference evidence="13 14" key="1">
    <citation type="submission" date="2024-03" db="EMBL/GenBank/DDBJ databases">
        <title>Community enrichment and isolation of bacterial strains for fucoidan degradation.</title>
        <authorList>
            <person name="Sichert A."/>
        </authorList>
    </citation>
    <scope>NUCLEOTIDE SEQUENCE [LARGE SCALE GENOMIC DNA]</scope>
    <source>
        <strain evidence="13 14">AS62</strain>
    </source>
</reference>
<evidence type="ECO:0000256" key="11">
    <source>
        <dbReference type="RuleBase" id="RU003780"/>
    </source>
</evidence>
<sequence>MNMVEIHESWLNHLSQEFDSPYMAKLKAFLQSERDAGKQIFPPSELWFKALNMTPLDQVKVVILGQDPYHGPGQAHGLSFSVPKGVRTPPSLVNIFKELNSDLGIEPASHGNLEAWARQGVLLLNSVLTVEAHKAGSHQKKGWETFTDAVIRLVNEQPRPIVFILWGAYAQAKVSFVDESRHLVIRSVHPSPLSAHKGFLGTKPFSKANAFLEKNDVTPIDWAL</sequence>
<dbReference type="SMART" id="SM00986">
    <property type="entry name" value="UDG"/>
    <property type="match status" value="1"/>
</dbReference>
<dbReference type="GO" id="GO:0004844">
    <property type="term" value="F:uracil DNA N-glycosylase activity"/>
    <property type="evidence" value="ECO:0007669"/>
    <property type="project" value="UniProtKB-EC"/>
</dbReference>
<keyword evidence="6 9" id="KW-0227">DNA damage</keyword>
<evidence type="ECO:0000256" key="3">
    <source>
        <dbReference type="ARBA" id="ARBA00008184"/>
    </source>
</evidence>
<keyword evidence="8 9" id="KW-0234">DNA repair</keyword>
<dbReference type="Gene3D" id="3.40.470.10">
    <property type="entry name" value="Uracil-DNA glycosylase-like domain"/>
    <property type="match status" value="1"/>
</dbReference>
<dbReference type="InterPro" id="IPR018085">
    <property type="entry name" value="Ura-DNA_Glyclase_AS"/>
</dbReference>
<dbReference type="HAMAP" id="MF_00148">
    <property type="entry name" value="UDG"/>
    <property type="match status" value="1"/>
</dbReference>
<organism evidence="13 14">
    <name type="scientific">Ahrensia kielensis</name>
    <dbReference type="NCBI Taxonomy" id="76980"/>
    <lineage>
        <taxon>Bacteria</taxon>
        <taxon>Pseudomonadati</taxon>
        <taxon>Pseudomonadota</taxon>
        <taxon>Alphaproteobacteria</taxon>
        <taxon>Hyphomicrobiales</taxon>
        <taxon>Ahrensiaceae</taxon>
        <taxon>Ahrensia</taxon>
    </lineage>
</organism>
<evidence type="ECO:0000256" key="2">
    <source>
        <dbReference type="ARBA" id="ARBA00002631"/>
    </source>
</evidence>
<dbReference type="EMBL" id="JBBMQO010000006">
    <property type="protein sequence ID" value="MEM5502298.1"/>
    <property type="molecule type" value="Genomic_DNA"/>
</dbReference>
<dbReference type="SUPFAM" id="SSF52141">
    <property type="entry name" value="Uracil-DNA glycosylase-like"/>
    <property type="match status" value="1"/>
</dbReference>
<evidence type="ECO:0000256" key="9">
    <source>
        <dbReference type="HAMAP-Rule" id="MF_00148"/>
    </source>
</evidence>
<dbReference type="NCBIfam" id="NF003592">
    <property type="entry name" value="PRK05254.1-5"/>
    <property type="match status" value="1"/>
</dbReference>
<dbReference type="InterPro" id="IPR005122">
    <property type="entry name" value="Uracil-DNA_glycosylase-like"/>
</dbReference>
<comment type="catalytic activity">
    <reaction evidence="1 9 11">
        <text>Hydrolyzes single-stranded DNA or mismatched double-stranded DNA and polynucleotides, releasing free uracil.</text>
        <dbReference type="EC" id="3.2.2.27"/>
    </reaction>
</comment>
<evidence type="ECO:0000256" key="1">
    <source>
        <dbReference type="ARBA" id="ARBA00001400"/>
    </source>
</evidence>
<evidence type="ECO:0000259" key="12">
    <source>
        <dbReference type="SMART" id="SM00986"/>
    </source>
</evidence>
<dbReference type="InterPro" id="IPR002043">
    <property type="entry name" value="UDG_fam1"/>
</dbReference>
<keyword evidence="14" id="KW-1185">Reference proteome</keyword>
<evidence type="ECO:0000256" key="7">
    <source>
        <dbReference type="ARBA" id="ARBA00022801"/>
    </source>
</evidence>
<evidence type="ECO:0000313" key="14">
    <source>
        <dbReference type="Proteomes" id="UP001477870"/>
    </source>
</evidence>
<gene>
    <name evidence="9 13" type="primary">ung</name>
    <name evidence="13" type="ORF">WNY59_11950</name>
</gene>
<dbReference type="Pfam" id="PF03167">
    <property type="entry name" value="UDG"/>
    <property type="match status" value="1"/>
</dbReference>
<dbReference type="NCBIfam" id="TIGR00628">
    <property type="entry name" value="ung"/>
    <property type="match status" value="1"/>
</dbReference>
<evidence type="ECO:0000256" key="10">
    <source>
        <dbReference type="PROSITE-ProRule" id="PRU10072"/>
    </source>
</evidence>
<dbReference type="PANTHER" id="PTHR11264:SF0">
    <property type="entry name" value="URACIL-DNA GLYCOSYLASE"/>
    <property type="match status" value="1"/>
</dbReference>
<accession>A0ABU9T851</accession>
<dbReference type="NCBIfam" id="NF003591">
    <property type="entry name" value="PRK05254.1-4"/>
    <property type="match status" value="1"/>
</dbReference>
<dbReference type="Proteomes" id="UP001477870">
    <property type="component" value="Unassembled WGS sequence"/>
</dbReference>
<dbReference type="RefSeq" id="WP_342848630.1">
    <property type="nucleotide sequence ID" value="NZ_JBBMQO010000006.1"/>
</dbReference>
<dbReference type="NCBIfam" id="NF003589">
    <property type="entry name" value="PRK05254.1-2"/>
    <property type="match status" value="1"/>
</dbReference>
<comment type="subcellular location">
    <subcellularLocation>
        <location evidence="9">Cytoplasm</location>
    </subcellularLocation>
</comment>
<evidence type="ECO:0000256" key="5">
    <source>
        <dbReference type="ARBA" id="ARBA00018429"/>
    </source>
</evidence>
<comment type="similarity">
    <text evidence="3 9 11">Belongs to the uracil-DNA glycosylase (UDG) superfamily. UNG family.</text>
</comment>
<comment type="function">
    <text evidence="2 9 11">Excises uracil residues from the DNA which can arise as a result of misincorporation of dUMP residues by DNA polymerase or due to deamination of cytosine.</text>
</comment>
<dbReference type="PANTHER" id="PTHR11264">
    <property type="entry name" value="URACIL-DNA GLYCOSYLASE"/>
    <property type="match status" value="1"/>
</dbReference>
<protein>
    <recommendedName>
        <fullName evidence="5 9">Uracil-DNA glycosylase</fullName>
        <shortName evidence="9">UDG</shortName>
        <ecNumber evidence="4 9">3.2.2.27</ecNumber>
    </recommendedName>
</protein>
<keyword evidence="9" id="KW-0963">Cytoplasm</keyword>
<dbReference type="CDD" id="cd10027">
    <property type="entry name" value="UDG-F1-like"/>
    <property type="match status" value="1"/>
</dbReference>
<dbReference type="SMART" id="SM00987">
    <property type="entry name" value="UreE_C"/>
    <property type="match status" value="1"/>
</dbReference>
<evidence type="ECO:0000313" key="13">
    <source>
        <dbReference type="EMBL" id="MEM5502298.1"/>
    </source>
</evidence>
<dbReference type="NCBIfam" id="NF003588">
    <property type="entry name" value="PRK05254.1-1"/>
    <property type="match status" value="1"/>
</dbReference>
<keyword evidence="7 9" id="KW-0378">Hydrolase</keyword>
<comment type="caution">
    <text evidence="13">The sequence shown here is derived from an EMBL/GenBank/DDBJ whole genome shotgun (WGS) entry which is preliminary data.</text>
</comment>